<dbReference type="RefSeq" id="WP_266085210.1">
    <property type="nucleotide sequence ID" value="NZ_RKLV01000001.1"/>
</dbReference>
<evidence type="ECO:0000259" key="4">
    <source>
        <dbReference type="SMART" id="SM00829"/>
    </source>
</evidence>
<dbReference type="GO" id="GO:0051262">
    <property type="term" value="P:protein tetramerization"/>
    <property type="evidence" value="ECO:0007669"/>
    <property type="project" value="UniProtKB-ARBA"/>
</dbReference>
<reference evidence="5" key="1">
    <citation type="submission" date="2022-09" db="EMBL/GenBank/DDBJ databases">
        <title>Haloadaptaus new haloarchaeum isolated from saline soil.</title>
        <authorList>
            <person name="Duran-Viseras A."/>
            <person name="Sanchez-Porro C."/>
            <person name="Ventosa A."/>
        </authorList>
    </citation>
    <scope>NUCLEOTIDE SEQUENCE</scope>
    <source>
        <strain evidence="5">F3-133</strain>
    </source>
</reference>
<dbReference type="CDD" id="cd08231">
    <property type="entry name" value="MDR_TM0436_like"/>
    <property type="match status" value="1"/>
</dbReference>
<dbReference type="InterPro" id="IPR013154">
    <property type="entry name" value="ADH-like_N"/>
</dbReference>
<dbReference type="GO" id="GO:0044281">
    <property type="term" value="P:small molecule metabolic process"/>
    <property type="evidence" value="ECO:0007669"/>
    <property type="project" value="UniProtKB-ARBA"/>
</dbReference>
<protein>
    <submittedName>
        <fullName evidence="5">Zinc-binding dehydrogenase</fullName>
    </submittedName>
</protein>
<evidence type="ECO:0000256" key="1">
    <source>
        <dbReference type="ARBA" id="ARBA00022723"/>
    </source>
</evidence>
<dbReference type="GO" id="GO:0016616">
    <property type="term" value="F:oxidoreductase activity, acting on the CH-OH group of donors, NAD or NADP as acceptor"/>
    <property type="evidence" value="ECO:0007669"/>
    <property type="project" value="UniProtKB-ARBA"/>
</dbReference>
<keyword evidence="6" id="KW-1185">Reference proteome</keyword>
<evidence type="ECO:0000313" key="5">
    <source>
        <dbReference type="EMBL" id="MCX2817748.1"/>
    </source>
</evidence>
<dbReference type="GO" id="GO:0030554">
    <property type="term" value="F:adenyl nucleotide binding"/>
    <property type="evidence" value="ECO:0007669"/>
    <property type="project" value="UniProtKB-ARBA"/>
</dbReference>
<evidence type="ECO:0000313" key="6">
    <source>
        <dbReference type="Proteomes" id="UP001149411"/>
    </source>
</evidence>
<dbReference type="Gene3D" id="3.40.50.720">
    <property type="entry name" value="NAD(P)-binding Rossmann-like Domain"/>
    <property type="match status" value="1"/>
</dbReference>
<dbReference type="Pfam" id="PF00107">
    <property type="entry name" value="ADH_zinc_N"/>
    <property type="match status" value="1"/>
</dbReference>
<dbReference type="InterPro" id="IPR050129">
    <property type="entry name" value="Zn_alcohol_dh"/>
</dbReference>
<evidence type="ECO:0000256" key="2">
    <source>
        <dbReference type="ARBA" id="ARBA00022833"/>
    </source>
</evidence>
<dbReference type="GO" id="GO:0043168">
    <property type="term" value="F:anion binding"/>
    <property type="evidence" value="ECO:0007669"/>
    <property type="project" value="UniProtKB-ARBA"/>
</dbReference>
<evidence type="ECO:0000256" key="3">
    <source>
        <dbReference type="ARBA" id="ARBA00023002"/>
    </source>
</evidence>
<organism evidence="5 6">
    <name type="scientific">Halorutilus salinus</name>
    <dbReference type="NCBI Taxonomy" id="2487751"/>
    <lineage>
        <taxon>Archaea</taxon>
        <taxon>Methanobacteriati</taxon>
        <taxon>Methanobacteriota</taxon>
        <taxon>Stenosarchaea group</taxon>
        <taxon>Halobacteria</taxon>
        <taxon>Halorutilales</taxon>
        <taxon>Halorutilaceae</taxon>
        <taxon>Halorutilus</taxon>
    </lineage>
</organism>
<dbReference type="InterPro" id="IPR020843">
    <property type="entry name" value="ER"/>
</dbReference>
<accession>A0A9Q4GHG1</accession>
<dbReference type="SUPFAM" id="SSF51735">
    <property type="entry name" value="NAD(P)-binding Rossmann-fold domains"/>
    <property type="match status" value="1"/>
</dbReference>
<sequence>MSYGKVVTLAGERETEIKEVDYKPDVEDEAVFTEVVQTNVCGSEIHFWKGEFPVPNGAVLGHEAVLRVEELGDEVTTDSAGESVEEGDLITPVYFQPCGECSGCSHGQFYACEVVKSMGEWMQPHSIPPHFRGTFATHYYVNPGQRFYKVPEDVPNHVAAGANCALSQVIFGLDRANLTQGETVLVQGAGGLGLNATAVAKETGAEVIVVEGAPGRIERAKEFGADHVVDMNEYEESGERIRRVQELTDGDGADVGIEVAGIPPAFKEGVSMLRNGARYVEMGNIATKLTTEFSPAELTVKRINVEALLLYQPWYLEQALDFLERNAEKYPYDDLLDAEFPLEEAQEALERSAEQEFTRASLVPER</sequence>
<dbReference type="AlphaFoldDB" id="A0A9Q4GHG1"/>
<dbReference type="EMBL" id="RKLV01000001">
    <property type="protein sequence ID" value="MCX2817748.1"/>
    <property type="molecule type" value="Genomic_DNA"/>
</dbReference>
<feature type="domain" description="Enoyl reductase (ER)" evidence="4">
    <location>
        <begin position="11"/>
        <end position="358"/>
    </location>
</feature>
<dbReference type="InterPro" id="IPR011032">
    <property type="entry name" value="GroES-like_sf"/>
</dbReference>
<name>A0A9Q4GHG1_9EURY</name>
<gene>
    <name evidence="5" type="ORF">EGH25_00010</name>
</gene>
<dbReference type="PANTHER" id="PTHR43401:SF2">
    <property type="entry name" value="L-THREONINE 3-DEHYDROGENASE"/>
    <property type="match status" value="1"/>
</dbReference>
<proteinExistence type="predicted"/>
<dbReference type="InterPro" id="IPR013149">
    <property type="entry name" value="ADH-like_C"/>
</dbReference>
<dbReference type="InterPro" id="IPR036291">
    <property type="entry name" value="NAD(P)-bd_dom_sf"/>
</dbReference>
<keyword evidence="3" id="KW-0560">Oxidoreductase</keyword>
<dbReference type="Pfam" id="PF08240">
    <property type="entry name" value="ADH_N"/>
    <property type="match status" value="1"/>
</dbReference>
<dbReference type="SMART" id="SM00829">
    <property type="entry name" value="PKS_ER"/>
    <property type="match status" value="1"/>
</dbReference>
<keyword evidence="2" id="KW-0862">Zinc</keyword>
<dbReference type="SUPFAM" id="SSF50129">
    <property type="entry name" value="GroES-like"/>
    <property type="match status" value="1"/>
</dbReference>
<dbReference type="Gene3D" id="3.90.180.10">
    <property type="entry name" value="Medium-chain alcohol dehydrogenases, catalytic domain"/>
    <property type="match status" value="1"/>
</dbReference>
<dbReference type="Proteomes" id="UP001149411">
    <property type="component" value="Unassembled WGS sequence"/>
</dbReference>
<comment type="caution">
    <text evidence="5">The sequence shown here is derived from an EMBL/GenBank/DDBJ whole genome shotgun (WGS) entry which is preliminary data.</text>
</comment>
<keyword evidence="1" id="KW-0479">Metal-binding</keyword>
<dbReference type="PANTHER" id="PTHR43401">
    <property type="entry name" value="L-THREONINE 3-DEHYDROGENASE"/>
    <property type="match status" value="1"/>
</dbReference>
<dbReference type="GO" id="GO:0046872">
    <property type="term" value="F:metal ion binding"/>
    <property type="evidence" value="ECO:0007669"/>
    <property type="project" value="UniProtKB-KW"/>
</dbReference>